<evidence type="ECO:0000256" key="2">
    <source>
        <dbReference type="SAM" id="SignalP"/>
    </source>
</evidence>
<dbReference type="Proteomes" id="UP000218209">
    <property type="component" value="Unassembled WGS sequence"/>
</dbReference>
<proteinExistence type="predicted"/>
<feature type="compositionally biased region" description="Basic residues" evidence="1">
    <location>
        <begin position="309"/>
        <end position="328"/>
    </location>
</feature>
<evidence type="ECO:0000313" key="3">
    <source>
        <dbReference type="EMBL" id="OSX78217.1"/>
    </source>
</evidence>
<feature type="compositionally biased region" description="Low complexity" evidence="1">
    <location>
        <begin position="292"/>
        <end position="303"/>
    </location>
</feature>
<sequence>MAAATRTTSLLRGSVALPLATLLVFAAAIASTAAAAARSAVGAMPRGGVPPLPLPRPPPESIDVIACAAAYATTGDAATYLCCVDPSLGYCAGVGFEHTRSGEVCTVDWTPARGTKCCFRAADGRTEPPLPGGNFGAHPPPPALAVTCRRHGSCTAAATAGPPPGHAEPRPDGPQTRASAAAAAGAQGEIKVSTCSSWDLAVYSKCEVTLCDPSPDHLSARRSRIVVRLTACELWGTRAQCCMELPTWESRFACCRKCNVPGRRQSSMGCCYAGKRPEEPKKTTPPPKKPNNKAGNVKPGNKKQNSAKNTKKPNNPKKKSTKKKQTKK</sequence>
<feature type="signal peptide" evidence="2">
    <location>
        <begin position="1"/>
        <end position="34"/>
    </location>
</feature>
<organism evidence="3 4">
    <name type="scientific">Porphyra umbilicalis</name>
    <name type="common">Purple laver</name>
    <name type="synonym">Red alga</name>
    <dbReference type="NCBI Taxonomy" id="2786"/>
    <lineage>
        <taxon>Eukaryota</taxon>
        <taxon>Rhodophyta</taxon>
        <taxon>Bangiophyceae</taxon>
        <taxon>Bangiales</taxon>
        <taxon>Bangiaceae</taxon>
        <taxon>Porphyra</taxon>
    </lineage>
</organism>
<gene>
    <name evidence="3" type="ORF">BU14_0116s0037</name>
</gene>
<dbReference type="AlphaFoldDB" id="A0A1X6PBJ8"/>
<name>A0A1X6PBJ8_PORUM</name>
<keyword evidence="4" id="KW-1185">Reference proteome</keyword>
<feature type="region of interest" description="Disordered" evidence="1">
    <location>
        <begin position="275"/>
        <end position="328"/>
    </location>
</feature>
<reference evidence="3 4" key="1">
    <citation type="submission" date="2017-03" db="EMBL/GenBank/DDBJ databases">
        <title>WGS assembly of Porphyra umbilicalis.</title>
        <authorList>
            <person name="Brawley S.H."/>
            <person name="Blouin N.A."/>
            <person name="Ficko-Blean E."/>
            <person name="Wheeler G.L."/>
            <person name="Lohr M."/>
            <person name="Goodson H.V."/>
            <person name="Jenkins J.W."/>
            <person name="Blaby-Haas C.E."/>
            <person name="Helliwell K.E."/>
            <person name="Chan C."/>
            <person name="Marriage T."/>
            <person name="Bhattacharya D."/>
            <person name="Klein A.S."/>
            <person name="Badis Y."/>
            <person name="Brodie J."/>
            <person name="Cao Y."/>
            <person name="Collen J."/>
            <person name="Dittami S.M."/>
            <person name="Gachon C.M."/>
            <person name="Green B.R."/>
            <person name="Karpowicz S."/>
            <person name="Kim J.W."/>
            <person name="Kudahl U."/>
            <person name="Lin S."/>
            <person name="Michel G."/>
            <person name="Mittag M."/>
            <person name="Olson B.J."/>
            <person name="Pangilinan J."/>
            <person name="Peng Y."/>
            <person name="Qiu H."/>
            <person name="Shu S."/>
            <person name="Singer J.T."/>
            <person name="Smith A.G."/>
            <person name="Sprecher B.N."/>
            <person name="Wagner V."/>
            <person name="Wang W."/>
            <person name="Wang Z.-Y."/>
            <person name="Yan J."/>
            <person name="Yarish C."/>
            <person name="Zoeuner-Riek S."/>
            <person name="Zhuang Y."/>
            <person name="Zou Y."/>
            <person name="Lindquist E.A."/>
            <person name="Grimwood J."/>
            <person name="Barry K."/>
            <person name="Rokhsar D.S."/>
            <person name="Schmutz J."/>
            <person name="Stiller J.W."/>
            <person name="Grossman A.R."/>
            <person name="Prochnik S.E."/>
        </authorList>
    </citation>
    <scope>NUCLEOTIDE SEQUENCE [LARGE SCALE GENOMIC DNA]</scope>
    <source>
        <strain evidence="3">4086291</strain>
    </source>
</reference>
<feature type="chain" id="PRO_5012869140" evidence="2">
    <location>
        <begin position="35"/>
        <end position="328"/>
    </location>
</feature>
<protein>
    <submittedName>
        <fullName evidence="3">Uncharacterized protein</fullName>
    </submittedName>
</protein>
<evidence type="ECO:0000313" key="4">
    <source>
        <dbReference type="Proteomes" id="UP000218209"/>
    </source>
</evidence>
<evidence type="ECO:0000256" key="1">
    <source>
        <dbReference type="SAM" id="MobiDB-lite"/>
    </source>
</evidence>
<accession>A0A1X6PBJ8</accession>
<keyword evidence="2" id="KW-0732">Signal</keyword>
<dbReference type="EMBL" id="KV918818">
    <property type="protein sequence ID" value="OSX78217.1"/>
    <property type="molecule type" value="Genomic_DNA"/>
</dbReference>
<feature type="region of interest" description="Disordered" evidence="1">
    <location>
        <begin position="155"/>
        <end position="182"/>
    </location>
</feature>